<dbReference type="SUPFAM" id="SSF53474">
    <property type="entry name" value="alpha/beta-Hydrolases"/>
    <property type="match status" value="1"/>
</dbReference>
<dbReference type="AlphaFoldDB" id="A0A7K3WJB0"/>
<proteinExistence type="inferred from homology"/>
<sequence>MPDPAPGPPAPSSSPERGRFHVEPPAPGAGRGRVGQAGRVTSPDRPDDAPDRTPEEIRVPVHGGELAALYWAADAPGAPIAVLVHGITGNAMVWEPVARALAGDFEVVAPDLRGRGLSADLPGPYGIEAHADDVTALLRHFGAVRDAGAQATVLVGHSMGGFVATMTAAGPGRDLLHGLVLVDGGLAFPTPPGADLDAVLAASLGPTLNRIGRTFPDRDAVRAWWAAHPALGPWVDDPAVTGYFLRDLTGTEPELRSAVVPEAVRVDGGDVFLNERVLEPAAELPVPAVLLWATRGMQGQVPGLYDEVRLSQLGLDAAGIVPVEVPDTDHYSVLWATQGVEAVEDAVRAAAASGS</sequence>
<dbReference type="Pfam" id="PF12697">
    <property type="entry name" value="Abhydrolase_6"/>
    <property type="match status" value="1"/>
</dbReference>
<feature type="domain" description="AB hydrolase-1" evidence="4">
    <location>
        <begin position="82"/>
        <end position="342"/>
    </location>
</feature>
<protein>
    <submittedName>
        <fullName evidence="5">Alpha/beta hydrolase</fullName>
    </submittedName>
</protein>
<dbReference type="PANTHER" id="PTHR43248:SF2">
    <property type="entry name" value="PROLYL AMINOPEPTIDASE"/>
    <property type="match status" value="1"/>
</dbReference>
<gene>
    <name evidence="5" type="ORF">G1H19_21715</name>
</gene>
<keyword evidence="2 5" id="KW-0378">Hydrolase</keyword>
<accession>A0A7K3WJB0</accession>
<reference evidence="5 6" key="1">
    <citation type="submission" date="2020-02" db="EMBL/GenBank/DDBJ databases">
        <title>The whole genome sequence of CPCC 205119.</title>
        <authorList>
            <person name="Jiang Z."/>
        </authorList>
    </citation>
    <scope>NUCLEOTIDE SEQUENCE [LARGE SCALE GENOMIC DNA]</scope>
    <source>
        <strain evidence="5 6">CPCC 205119</strain>
    </source>
</reference>
<evidence type="ECO:0000256" key="1">
    <source>
        <dbReference type="ARBA" id="ARBA00010088"/>
    </source>
</evidence>
<evidence type="ECO:0000256" key="2">
    <source>
        <dbReference type="ARBA" id="ARBA00022801"/>
    </source>
</evidence>
<dbReference type="InterPro" id="IPR051601">
    <property type="entry name" value="Serine_prot/Carboxylest_S33"/>
</dbReference>
<dbReference type="GO" id="GO:0016787">
    <property type="term" value="F:hydrolase activity"/>
    <property type="evidence" value="ECO:0007669"/>
    <property type="project" value="UniProtKB-KW"/>
</dbReference>
<evidence type="ECO:0000313" key="6">
    <source>
        <dbReference type="Proteomes" id="UP000470470"/>
    </source>
</evidence>
<feature type="region of interest" description="Disordered" evidence="3">
    <location>
        <begin position="1"/>
        <end position="56"/>
    </location>
</feature>
<dbReference type="Proteomes" id="UP000470470">
    <property type="component" value="Unassembled WGS sequence"/>
</dbReference>
<keyword evidence="6" id="KW-1185">Reference proteome</keyword>
<evidence type="ECO:0000256" key="3">
    <source>
        <dbReference type="SAM" id="MobiDB-lite"/>
    </source>
</evidence>
<dbReference type="EMBL" id="JAAGWK010000037">
    <property type="protein sequence ID" value="NEL56588.1"/>
    <property type="molecule type" value="Genomic_DNA"/>
</dbReference>
<dbReference type="InterPro" id="IPR000073">
    <property type="entry name" value="AB_hydrolase_1"/>
</dbReference>
<feature type="compositionally biased region" description="Basic and acidic residues" evidence="3">
    <location>
        <begin position="42"/>
        <end position="56"/>
    </location>
</feature>
<comment type="similarity">
    <text evidence="1">Belongs to the peptidase S33 family.</text>
</comment>
<dbReference type="Gene3D" id="3.40.50.1820">
    <property type="entry name" value="alpha/beta hydrolase"/>
    <property type="match status" value="1"/>
</dbReference>
<evidence type="ECO:0000259" key="4">
    <source>
        <dbReference type="Pfam" id="PF12697"/>
    </source>
</evidence>
<dbReference type="InterPro" id="IPR029058">
    <property type="entry name" value="AB_hydrolase_fold"/>
</dbReference>
<organism evidence="5 6">
    <name type="scientific">Goekera deserti</name>
    <dbReference type="NCBI Taxonomy" id="2497753"/>
    <lineage>
        <taxon>Bacteria</taxon>
        <taxon>Bacillati</taxon>
        <taxon>Actinomycetota</taxon>
        <taxon>Actinomycetes</taxon>
        <taxon>Geodermatophilales</taxon>
        <taxon>Geodermatophilaceae</taxon>
        <taxon>Goekera</taxon>
    </lineage>
</organism>
<comment type="caution">
    <text evidence="5">The sequence shown here is derived from an EMBL/GenBank/DDBJ whole genome shotgun (WGS) entry which is preliminary data.</text>
</comment>
<evidence type="ECO:0000313" key="5">
    <source>
        <dbReference type="EMBL" id="NEL56588.1"/>
    </source>
</evidence>
<feature type="compositionally biased region" description="Pro residues" evidence="3">
    <location>
        <begin position="1"/>
        <end position="12"/>
    </location>
</feature>
<name>A0A7K3WJB0_9ACTN</name>
<dbReference type="PANTHER" id="PTHR43248">
    <property type="entry name" value="2-SUCCINYL-6-HYDROXY-2,4-CYCLOHEXADIENE-1-CARBOXYLATE SYNTHASE"/>
    <property type="match status" value="1"/>
</dbReference>